<comment type="catalytic activity">
    <reaction evidence="9 10">
        <text>5,6-dimethylbenzimidazole + nicotinate beta-D-ribonucleotide = alpha-ribazole 5'-phosphate + nicotinate + H(+)</text>
        <dbReference type="Rhea" id="RHEA:11196"/>
        <dbReference type="ChEBI" id="CHEBI:15378"/>
        <dbReference type="ChEBI" id="CHEBI:15890"/>
        <dbReference type="ChEBI" id="CHEBI:32544"/>
        <dbReference type="ChEBI" id="CHEBI:57502"/>
        <dbReference type="ChEBI" id="CHEBI:57918"/>
        <dbReference type="EC" id="2.4.2.21"/>
    </reaction>
</comment>
<dbReference type="FunFam" id="3.40.50.10210:FF:000001">
    <property type="entry name" value="Nicotinate-nucleotide--dimethylbenzimidazole phosphoribosyltransferase"/>
    <property type="match status" value="1"/>
</dbReference>
<evidence type="ECO:0000256" key="2">
    <source>
        <dbReference type="ARBA" id="ARBA00007110"/>
    </source>
</evidence>
<dbReference type="Proteomes" id="UP000199595">
    <property type="component" value="Unassembled WGS sequence"/>
</dbReference>
<dbReference type="UniPathway" id="UPA00061">
    <property type="reaction ID" value="UER00516"/>
</dbReference>
<evidence type="ECO:0000256" key="10">
    <source>
        <dbReference type="HAMAP-Rule" id="MF_00230"/>
    </source>
</evidence>
<name>A0A1H2X6A5_9FLAO</name>
<dbReference type="OrthoDB" id="9781491at2"/>
<organism evidence="11 12">
    <name type="scientific">Lutibacter oricola</name>
    <dbReference type="NCBI Taxonomy" id="762486"/>
    <lineage>
        <taxon>Bacteria</taxon>
        <taxon>Pseudomonadati</taxon>
        <taxon>Bacteroidota</taxon>
        <taxon>Flavobacteriia</taxon>
        <taxon>Flavobacteriales</taxon>
        <taxon>Flavobacteriaceae</taxon>
        <taxon>Lutibacter</taxon>
    </lineage>
</organism>
<dbReference type="InterPro" id="IPR023195">
    <property type="entry name" value="Nict_dMeBzImd_PRibTrfase_N"/>
</dbReference>
<dbReference type="Pfam" id="PF02277">
    <property type="entry name" value="DBI_PRT"/>
    <property type="match status" value="1"/>
</dbReference>
<comment type="similarity">
    <text evidence="2 10">Belongs to the CobT family.</text>
</comment>
<evidence type="ECO:0000256" key="5">
    <source>
        <dbReference type="ARBA" id="ARBA00022573"/>
    </source>
</evidence>
<keyword evidence="6 10" id="KW-0328">Glycosyltransferase</keyword>
<dbReference type="HAMAP" id="MF_00230">
    <property type="entry name" value="CobT"/>
    <property type="match status" value="1"/>
</dbReference>
<evidence type="ECO:0000256" key="1">
    <source>
        <dbReference type="ARBA" id="ARBA00005049"/>
    </source>
</evidence>
<evidence type="ECO:0000256" key="7">
    <source>
        <dbReference type="ARBA" id="ARBA00022679"/>
    </source>
</evidence>
<dbReference type="InterPro" id="IPR036087">
    <property type="entry name" value="Nict_dMeBzImd_PRibTrfase_sf"/>
</dbReference>
<dbReference type="AlphaFoldDB" id="A0A1H2X6A5"/>
<sequence length="347" mass="37362">MKKFNITPTNKEFSKEIKHKINNKTKPLGSLGTLETIAEKLCLIQNTLTPKLNKPTMLVFAGDHGIVNNHPVSSCPQEVTPQMVINFLEGGAGINVFCKQHGFDLSVVDAGVNYDFEVHKELINAKIDYGTKDYSLEPAMTKEQCEKAFEVAGEIVTQKHKNGSNIISFGEMGIGNTSSASLLMSAITKLSIETCIGVGAGLTDKGLANKIEILTNVYKFHGVSENPLVNLQNFGGFEVAMMTGAMLKAAELKMTLIIDGFIATSSLLVAQAINKNVLDYCLFGHVSNEQGHIKMLNFLNATPILHLGLRLGEGTGAAIAYPIIQSAAIFINQMASFESAGVVNPAD</sequence>
<evidence type="ECO:0000256" key="4">
    <source>
        <dbReference type="ARBA" id="ARBA00015486"/>
    </source>
</evidence>
<dbReference type="InterPro" id="IPR017846">
    <property type="entry name" value="Nict_dMeBzImd_PRibTrfase_bact"/>
</dbReference>
<dbReference type="PANTHER" id="PTHR43463">
    <property type="entry name" value="NICOTINATE-NUCLEOTIDE--DIMETHYLBENZIMIDAZOLE PHOSPHORIBOSYLTRANSFERASE"/>
    <property type="match status" value="1"/>
</dbReference>
<reference evidence="11 12" key="1">
    <citation type="submission" date="2016-10" db="EMBL/GenBank/DDBJ databases">
        <authorList>
            <person name="de Groot N.N."/>
        </authorList>
    </citation>
    <scope>NUCLEOTIDE SEQUENCE [LARGE SCALE GENOMIC DNA]</scope>
    <source>
        <strain evidence="11 12">DSM 24956</strain>
    </source>
</reference>
<dbReference type="Gene3D" id="1.10.1610.10">
    <property type="match status" value="1"/>
</dbReference>
<dbReference type="Gene3D" id="3.40.50.10210">
    <property type="match status" value="1"/>
</dbReference>
<protein>
    <recommendedName>
        <fullName evidence="4 10">Nicotinate-nucleotide--dimethylbenzimidazole phosphoribosyltransferase</fullName>
        <shortName evidence="10">NN:DBI PRT</shortName>
        <ecNumber evidence="3 10">2.4.2.21</ecNumber>
    </recommendedName>
    <alternativeName>
        <fullName evidence="8 10">N(1)-alpha-phosphoribosyltransferase</fullName>
    </alternativeName>
</protein>
<evidence type="ECO:0000256" key="6">
    <source>
        <dbReference type="ARBA" id="ARBA00022676"/>
    </source>
</evidence>
<evidence type="ECO:0000256" key="9">
    <source>
        <dbReference type="ARBA" id="ARBA00047340"/>
    </source>
</evidence>
<evidence type="ECO:0000256" key="8">
    <source>
        <dbReference type="ARBA" id="ARBA00030686"/>
    </source>
</evidence>
<gene>
    <name evidence="10" type="primary">cobT</name>
    <name evidence="11" type="ORF">SAMN05444411_102379</name>
</gene>
<dbReference type="CDD" id="cd02439">
    <property type="entry name" value="DMB-PRT_CobT"/>
    <property type="match status" value="1"/>
</dbReference>
<dbReference type="EC" id="2.4.2.21" evidence="3 10"/>
<keyword evidence="7 10" id="KW-0808">Transferase</keyword>
<dbReference type="EMBL" id="FNNJ01000002">
    <property type="protein sequence ID" value="SDW88331.1"/>
    <property type="molecule type" value="Genomic_DNA"/>
</dbReference>
<dbReference type="GO" id="GO:0008939">
    <property type="term" value="F:nicotinate-nucleotide-dimethylbenzimidazole phosphoribosyltransferase activity"/>
    <property type="evidence" value="ECO:0007669"/>
    <property type="project" value="UniProtKB-UniRule"/>
</dbReference>
<dbReference type="PANTHER" id="PTHR43463:SF1">
    <property type="entry name" value="NICOTINATE-NUCLEOTIDE--DIMETHYLBENZIMIDAZOLE PHOSPHORIBOSYLTRANSFERASE"/>
    <property type="match status" value="1"/>
</dbReference>
<dbReference type="GO" id="GO:0009236">
    <property type="term" value="P:cobalamin biosynthetic process"/>
    <property type="evidence" value="ECO:0007669"/>
    <property type="project" value="UniProtKB-UniRule"/>
</dbReference>
<evidence type="ECO:0000313" key="11">
    <source>
        <dbReference type="EMBL" id="SDW88331.1"/>
    </source>
</evidence>
<dbReference type="InterPro" id="IPR003200">
    <property type="entry name" value="Nict_dMeBzImd_PRibTrfase"/>
</dbReference>
<accession>A0A1H2X6A5</accession>
<evidence type="ECO:0000256" key="3">
    <source>
        <dbReference type="ARBA" id="ARBA00011991"/>
    </source>
</evidence>
<comment type="pathway">
    <text evidence="1 10">Nucleoside biosynthesis; alpha-ribazole biosynthesis; alpha-ribazole from 5,6-dimethylbenzimidazole: step 1/2.</text>
</comment>
<proteinExistence type="inferred from homology"/>
<dbReference type="NCBIfam" id="NF000996">
    <property type="entry name" value="PRK00105.1"/>
    <property type="match status" value="1"/>
</dbReference>
<dbReference type="NCBIfam" id="TIGR03160">
    <property type="entry name" value="cobT_DBIPRT"/>
    <property type="match status" value="1"/>
</dbReference>
<dbReference type="SUPFAM" id="SSF52733">
    <property type="entry name" value="Nicotinate mononucleotide:5,6-dimethylbenzimidazole phosphoribosyltransferase (CobT)"/>
    <property type="match status" value="1"/>
</dbReference>
<keyword evidence="5 10" id="KW-0169">Cobalamin biosynthesis</keyword>
<keyword evidence="12" id="KW-1185">Reference proteome</keyword>
<dbReference type="STRING" id="762486.SAMN05444411_102379"/>
<comment type="function">
    <text evidence="10">Catalyzes the synthesis of alpha-ribazole-5'-phosphate from nicotinate mononucleotide (NAMN) and 5,6-dimethylbenzimidazole (DMB).</text>
</comment>
<feature type="active site" description="Proton acceptor" evidence="10">
    <location>
        <position position="313"/>
    </location>
</feature>
<evidence type="ECO:0000313" key="12">
    <source>
        <dbReference type="Proteomes" id="UP000199595"/>
    </source>
</evidence>
<dbReference type="RefSeq" id="WP_090121398.1">
    <property type="nucleotide sequence ID" value="NZ_FNNJ01000002.1"/>
</dbReference>